<dbReference type="EMBL" id="JBHSXN010000001">
    <property type="protein sequence ID" value="MFC6951812.1"/>
    <property type="molecule type" value="Genomic_DNA"/>
</dbReference>
<protein>
    <submittedName>
        <fullName evidence="6">MBL fold metallo-hydrolase</fullName>
    </submittedName>
</protein>
<accession>A0ABD5VF41</accession>
<dbReference type="SMART" id="SM00849">
    <property type="entry name" value="Lactamase_B"/>
    <property type="match status" value="1"/>
</dbReference>
<dbReference type="Pfam" id="PF00753">
    <property type="entry name" value="Lactamase_B"/>
    <property type="match status" value="1"/>
</dbReference>
<proteinExistence type="predicted"/>
<comment type="caution">
    <text evidence="6">The sequence shown here is derived from an EMBL/GenBank/DDBJ whole genome shotgun (WGS) entry which is preliminary data.</text>
</comment>
<evidence type="ECO:0000256" key="4">
    <source>
        <dbReference type="ARBA" id="ARBA00022833"/>
    </source>
</evidence>
<reference evidence="6 7" key="1">
    <citation type="journal article" date="2019" name="Int. J. Syst. Evol. Microbiol.">
        <title>The Global Catalogue of Microorganisms (GCM) 10K type strain sequencing project: providing services to taxonomists for standard genome sequencing and annotation.</title>
        <authorList>
            <consortium name="The Broad Institute Genomics Platform"/>
            <consortium name="The Broad Institute Genome Sequencing Center for Infectious Disease"/>
            <person name="Wu L."/>
            <person name="Ma J."/>
        </authorList>
    </citation>
    <scope>NUCLEOTIDE SEQUENCE [LARGE SCALE GENOMIC DNA]</scope>
    <source>
        <strain evidence="6 7">GX26</strain>
    </source>
</reference>
<keyword evidence="3" id="KW-0378">Hydrolase</keyword>
<keyword evidence="7" id="KW-1185">Reference proteome</keyword>
<evidence type="ECO:0000256" key="1">
    <source>
        <dbReference type="ARBA" id="ARBA00001947"/>
    </source>
</evidence>
<evidence type="ECO:0000256" key="2">
    <source>
        <dbReference type="ARBA" id="ARBA00022723"/>
    </source>
</evidence>
<dbReference type="InterPro" id="IPR036866">
    <property type="entry name" value="RibonucZ/Hydroxyglut_hydro"/>
</dbReference>
<dbReference type="Gene3D" id="3.60.15.10">
    <property type="entry name" value="Ribonuclease Z/Hydroxyacylglutathione hydrolase-like"/>
    <property type="match status" value="1"/>
</dbReference>
<dbReference type="GO" id="GO:0016787">
    <property type="term" value="F:hydrolase activity"/>
    <property type="evidence" value="ECO:0007669"/>
    <property type="project" value="UniProtKB-KW"/>
</dbReference>
<evidence type="ECO:0000259" key="5">
    <source>
        <dbReference type="SMART" id="SM00849"/>
    </source>
</evidence>
<evidence type="ECO:0000313" key="6">
    <source>
        <dbReference type="EMBL" id="MFC6951812.1"/>
    </source>
</evidence>
<dbReference type="GO" id="GO:0046872">
    <property type="term" value="F:metal ion binding"/>
    <property type="evidence" value="ECO:0007669"/>
    <property type="project" value="UniProtKB-KW"/>
</dbReference>
<dbReference type="RefSeq" id="WP_336348824.1">
    <property type="nucleotide sequence ID" value="NZ_JAZAQL010000001.1"/>
</dbReference>
<dbReference type="PANTHER" id="PTHR46233:SF3">
    <property type="entry name" value="HYDROXYACYLGLUTATHIONE HYDROLASE GLOC"/>
    <property type="match status" value="1"/>
</dbReference>
<evidence type="ECO:0000256" key="3">
    <source>
        <dbReference type="ARBA" id="ARBA00022801"/>
    </source>
</evidence>
<comment type="cofactor">
    <cofactor evidence="1">
        <name>Zn(2+)</name>
        <dbReference type="ChEBI" id="CHEBI:29105"/>
    </cofactor>
</comment>
<dbReference type="PANTHER" id="PTHR46233">
    <property type="entry name" value="HYDROXYACYLGLUTATHIONE HYDROLASE GLOC"/>
    <property type="match status" value="1"/>
</dbReference>
<dbReference type="Proteomes" id="UP001596395">
    <property type="component" value="Unassembled WGS sequence"/>
</dbReference>
<gene>
    <name evidence="6" type="ORF">ACFQGB_02950</name>
</gene>
<evidence type="ECO:0000313" key="7">
    <source>
        <dbReference type="Proteomes" id="UP001596395"/>
    </source>
</evidence>
<sequence>MSRELVAGVWAMEGRASSMFLVADGDDLVLVDAGVPWDAGTIREGVRDAGFGLGDVDRVLVTHYDVDHVGALARLDDELDATVYASDTDGRILTGERKPPLRGAKAVLTRFVSVPLVERPDLEVRFVGEGDTVGSFEVFETPGHTPGHLCFVSDRLGVGLLGDLVRGTADGALRRVPRVFDGNRRRAGESVRAFADRAPAFEVACMGHGEPLAAGGSDALADLAARLA</sequence>
<dbReference type="AlphaFoldDB" id="A0ABD5VF41"/>
<organism evidence="6 7">
    <name type="scientific">Halorubellus litoreus</name>
    <dbReference type="NCBI Taxonomy" id="755308"/>
    <lineage>
        <taxon>Archaea</taxon>
        <taxon>Methanobacteriati</taxon>
        <taxon>Methanobacteriota</taxon>
        <taxon>Stenosarchaea group</taxon>
        <taxon>Halobacteria</taxon>
        <taxon>Halobacteriales</taxon>
        <taxon>Halorubellaceae</taxon>
        <taxon>Halorubellus</taxon>
    </lineage>
</organism>
<feature type="domain" description="Metallo-beta-lactamase" evidence="5">
    <location>
        <begin position="16"/>
        <end position="208"/>
    </location>
</feature>
<keyword evidence="4" id="KW-0862">Zinc</keyword>
<dbReference type="InterPro" id="IPR001279">
    <property type="entry name" value="Metallo-B-lactamas"/>
</dbReference>
<dbReference type="CDD" id="cd07721">
    <property type="entry name" value="yflN-like_MBL-fold"/>
    <property type="match status" value="1"/>
</dbReference>
<dbReference type="SUPFAM" id="SSF56281">
    <property type="entry name" value="Metallo-hydrolase/oxidoreductase"/>
    <property type="match status" value="1"/>
</dbReference>
<dbReference type="InterPro" id="IPR051453">
    <property type="entry name" value="MBL_Glyoxalase_II"/>
</dbReference>
<keyword evidence="2" id="KW-0479">Metal-binding</keyword>
<name>A0ABD5VF41_9EURY</name>